<dbReference type="PANTHER" id="PTHR43798:SF33">
    <property type="entry name" value="HYDROLASE, PUTATIVE (AFU_ORTHOLOGUE AFUA_2G14860)-RELATED"/>
    <property type="match status" value="1"/>
</dbReference>
<reference evidence="2 3" key="1">
    <citation type="submission" date="2020-07" db="EMBL/GenBank/DDBJ databases">
        <title>Sequencing the genomes of 1000 actinobacteria strains.</title>
        <authorList>
            <person name="Klenk H.-P."/>
        </authorList>
    </citation>
    <scope>NUCLEOTIDE SEQUENCE [LARGE SCALE GENOMIC DNA]</scope>
    <source>
        <strain evidence="2 3">DSM 24723</strain>
    </source>
</reference>
<dbReference type="EMBL" id="JACBZX010000001">
    <property type="protein sequence ID" value="NYG37588.1"/>
    <property type="molecule type" value="Genomic_DNA"/>
</dbReference>
<dbReference type="Gene3D" id="3.40.50.1820">
    <property type="entry name" value="alpha/beta hydrolase"/>
    <property type="match status" value="1"/>
</dbReference>
<name>A0A852X587_9MICO</name>
<dbReference type="SUPFAM" id="SSF53474">
    <property type="entry name" value="alpha/beta-Hydrolases"/>
    <property type="match status" value="1"/>
</dbReference>
<evidence type="ECO:0000313" key="3">
    <source>
        <dbReference type="Proteomes" id="UP000592181"/>
    </source>
</evidence>
<dbReference type="Proteomes" id="UP000592181">
    <property type="component" value="Unassembled WGS sequence"/>
</dbReference>
<comment type="caution">
    <text evidence="2">The sequence shown here is derived from an EMBL/GenBank/DDBJ whole genome shotgun (WGS) entry which is preliminary data.</text>
</comment>
<dbReference type="Pfam" id="PF12146">
    <property type="entry name" value="Hydrolase_4"/>
    <property type="match status" value="1"/>
</dbReference>
<protein>
    <submittedName>
        <fullName evidence="2">Pimeloyl-ACP methyl ester carboxylesterase</fullName>
    </submittedName>
</protein>
<proteinExistence type="predicted"/>
<dbReference type="InterPro" id="IPR000073">
    <property type="entry name" value="AB_hydrolase_1"/>
</dbReference>
<dbReference type="PRINTS" id="PR00111">
    <property type="entry name" value="ABHYDROLASE"/>
</dbReference>
<dbReference type="PANTHER" id="PTHR43798">
    <property type="entry name" value="MONOACYLGLYCEROL LIPASE"/>
    <property type="match status" value="1"/>
</dbReference>
<accession>A0A852X587</accession>
<organism evidence="2 3">
    <name type="scientific">Janibacter alkaliphilus</name>
    <dbReference type="NCBI Taxonomy" id="1069963"/>
    <lineage>
        <taxon>Bacteria</taxon>
        <taxon>Bacillati</taxon>
        <taxon>Actinomycetota</taxon>
        <taxon>Actinomycetes</taxon>
        <taxon>Micrococcales</taxon>
        <taxon>Intrasporangiaceae</taxon>
        <taxon>Janibacter</taxon>
    </lineage>
</organism>
<dbReference type="RefSeq" id="WP_179462930.1">
    <property type="nucleotide sequence ID" value="NZ_JACBZX010000001.1"/>
</dbReference>
<gene>
    <name evidence="2" type="ORF">BJY28_002057</name>
</gene>
<sequence length="264" mass="28017">MTTHQVPGAVLALDERGDGPAVVQLHGLTSSRARDETLRLDLTAGLDGHRVLRYDARGHGRSTGRPETSDYLWPRLADDLLDLLAARCAGDPVAGVGQSMGTATLLHAALRDPARFSRLVLALPPTAWQSRVAQREVYRASAELVERRGVGAWTEMSRLAPRPPAVDPQIPLTAPDVAEALVPSLLRGAAGSDLPDLTHLTGLRLPTLILAWEGDAAHPLSTARALSVVLPDSHLVIAATPAQVVGWPALVAQHLRGDLGTGLR</sequence>
<dbReference type="InterPro" id="IPR022742">
    <property type="entry name" value="Hydrolase_4"/>
</dbReference>
<evidence type="ECO:0000313" key="2">
    <source>
        <dbReference type="EMBL" id="NYG37588.1"/>
    </source>
</evidence>
<dbReference type="GO" id="GO:0016020">
    <property type="term" value="C:membrane"/>
    <property type="evidence" value="ECO:0007669"/>
    <property type="project" value="TreeGrafter"/>
</dbReference>
<evidence type="ECO:0000259" key="1">
    <source>
        <dbReference type="Pfam" id="PF12146"/>
    </source>
</evidence>
<dbReference type="AlphaFoldDB" id="A0A852X587"/>
<dbReference type="InterPro" id="IPR029058">
    <property type="entry name" value="AB_hydrolase_fold"/>
</dbReference>
<keyword evidence="3" id="KW-1185">Reference proteome</keyword>
<dbReference type="InterPro" id="IPR050266">
    <property type="entry name" value="AB_hydrolase_sf"/>
</dbReference>
<dbReference type="GO" id="GO:0003824">
    <property type="term" value="F:catalytic activity"/>
    <property type="evidence" value="ECO:0007669"/>
    <property type="project" value="UniProtKB-ARBA"/>
</dbReference>
<feature type="domain" description="Serine aminopeptidase S33" evidence="1">
    <location>
        <begin position="21"/>
        <end position="150"/>
    </location>
</feature>